<evidence type="ECO:0000313" key="4">
    <source>
        <dbReference type="EMBL" id="MBV3406846.1"/>
    </source>
</evidence>
<dbReference type="PROSITE" id="PS51257">
    <property type="entry name" value="PROKAR_LIPOPROTEIN"/>
    <property type="match status" value="1"/>
</dbReference>
<keyword evidence="1" id="KW-0732">Signal</keyword>
<dbReference type="Proteomes" id="UP001196316">
    <property type="component" value="Unassembled WGS sequence"/>
</dbReference>
<feature type="domain" description="DUF5111" evidence="3">
    <location>
        <begin position="159"/>
        <end position="253"/>
    </location>
</feature>
<dbReference type="Pfam" id="PF14292">
    <property type="entry name" value="SusE"/>
    <property type="match status" value="1"/>
</dbReference>
<protein>
    <submittedName>
        <fullName evidence="4">DUF5114 domain-containing protein</fullName>
    </submittedName>
</protein>
<evidence type="ECO:0000259" key="3">
    <source>
        <dbReference type="Pfam" id="PF17138"/>
    </source>
</evidence>
<dbReference type="Pfam" id="PF17138">
    <property type="entry name" value="DUF5111"/>
    <property type="match status" value="1"/>
</dbReference>
<feature type="signal peptide" evidence="1">
    <location>
        <begin position="1"/>
        <end position="19"/>
    </location>
</feature>
<proteinExistence type="predicted"/>
<reference evidence="4" key="1">
    <citation type="submission" date="2021-06" db="EMBL/GenBank/DDBJ databases">
        <title>Collection of gut derived symbiotic bacterial strains cultured from healthy donors.</title>
        <authorList>
            <person name="Lin H."/>
            <person name="Littmann E."/>
            <person name="Pamer E.G."/>
        </authorList>
    </citation>
    <scope>NUCLEOTIDE SEQUENCE</scope>
    <source>
        <strain evidence="4">MSK.21.60</strain>
    </source>
</reference>
<feature type="domain" description="SusE outer membrane protein" evidence="2">
    <location>
        <begin position="34"/>
        <end position="134"/>
    </location>
</feature>
<organism evidence="4 5">
    <name type="scientific">Segatella copri</name>
    <dbReference type="NCBI Taxonomy" id="165179"/>
    <lineage>
        <taxon>Bacteria</taxon>
        <taxon>Pseudomonadati</taxon>
        <taxon>Bacteroidota</taxon>
        <taxon>Bacteroidia</taxon>
        <taxon>Bacteroidales</taxon>
        <taxon>Prevotellaceae</taxon>
        <taxon>Segatella</taxon>
    </lineage>
</organism>
<gene>
    <name evidence="4" type="ORF">KSW80_00200</name>
</gene>
<name>A0AAW4N2N1_9BACT</name>
<sequence>MKKIFRNLMMLLCALTALVSCDESGDKIYLDGFKASDLMASASDVKLSVDNSKDVVLSLAWQNPTLLSSDETKPAGSGVLKTYLQASASEDFASVKEYTVTDLSKAFTGADLNSLAKDLGTTPGQSAPLYFRIKSQMGANLDAAYSNVCQVKVTPYLIDMSYINILDKDTKEQTLTYLYSPNSDGIYSGYMNVSSWLNFWGKENDGTIWGNVGQDGHVYEMDNTESAWSFWFPGQAGIYYAVIDTKAKEFKPTLLKSFQLNGEDMTYDAPNYAWTKVITTTADNTPVSIVATGAEYSKATGTEDAAAVVKTMNYTLADGKMTDSENAGSVNIPTAGTYTITVKVGDKSDLTYSIVSGDQTTPKPTISNTIGMFSKDGSTLYATFTKVSEGVYTCTYDLSNLYDMRFYFIGDDIDDKRVCYGSVPNSQFSLYKEEDDSNRQGWDIWFNDDAKSMESATITVDLNTMTWQYK</sequence>
<evidence type="ECO:0000256" key="1">
    <source>
        <dbReference type="SAM" id="SignalP"/>
    </source>
</evidence>
<comment type="caution">
    <text evidence="4">The sequence shown here is derived from an EMBL/GenBank/DDBJ whole genome shotgun (WGS) entry which is preliminary data.</text>
</comment>
<dbReference type="EMBL" id="JAHOEP010000001">
    <property type="protein sequence ID" value="MBV3406846.1"/>
    <property type="molecule type" value="Genomic_DNA"/>
</dbReference>
<dbReference type="InterPro" id="IPR025970">
    <property type="entry name" value="SusE"/>
</dbReference>
<dbReference type="InterPro" id="IPR033404">
    <property type="entry name" value="DUF5111"/>
</dbReference>
<feature type="chain" id="PRO_5043935569" evidence="1">
    <location>
        <begin position="20"/>
        <end position="470"/>
    </location>
</feature>
<dbReference type="AlphaFoldDB" id="A0AAW4N2N1"/>
<accession>A0AAW4N2N1</accession>
<dbReference type="RefSeq" id="WP_217325811.1">
    <property type="nucleotide sequence ID" value="NZ_JAHOEK010000002.1"/>
</dbReference>
<evidence type="ECO:0000313" key="5">
    <source>
        <dbReference type="Proteomes" id="UP001196316"/>
    </source>
</evidence>
<evidence type="ECO:0000259" key="2">
    <source>
        <dbReference type="Pfam" id="PF14292"/>
    </source>
</evidence>